<dbReference type="InterPro" id="IPR019587">
    <property type="entry name" value="Polyketide_cyclase/dehydratase"/>
</dbReference>
<name>A0ABP4U5D7_9ACTN</name>
<dbReference type="InterPro" id="IPR023393">
    <property type="entry name" value="START-like_dom_sf"/>
</dbReference>
<dbReference type="EMBL" id="BAAANY010000020">
    <property type="protein sequence ID" value="GAA1697619.1"/>
    <property type="molecule type" value="Genomic_DNA"/>
</dbReference>
<dbReference type="Gene3D" id="3.30.530.20">
    <property type="match status" value="1"/>
</dbReference>
<dbReference type="PANTHER" id="PTHR39332">
    <property type="entry name" value="BLL4707 PROTEIN"/>
    <property type="match status" value="1"/>
</dbReference>
<dbReference type="CDD" id="cd07821">
    <property type="entry name" value="PYR_PYL_RCAR_like"/>
    <property type="match status" value="1"/>
</dbReference>
<keyword evidence="2" id="KW-1185">Reference proteome</keyword>
<dbReference type="PANTHER" id="PTHR39332:SF7">
    <property type="entry name" value="SRPBCC FAMILY PROTEIN"/>
    <property type="match status" value="1"/>
</dbReference>
<comment type="caution">
    <text evidence="1">The sequence shown here is derived from an EMBL/GenBank/DDBJ whole genome shotgun (WGS) entry which is preliminary data.</text>
</comment>
<proteinExistence type="predicted"/>
<organism evidence="1 2">
    <name type="scientific">Fodinicola feengrottensis</name>
    <dbReference type="NCBI Taxonomy" id="435914"/>
    <lineage>
        <taxon>Bacteria</taxon>
        <taxon>Bacillati</taxon>
        <taxon>Actinomycetota</taxon>
        <taxon>Actinomycetes</taxon>
        <taxon>Mycobacteriales</taxon>
        <taxon>Fodinicola</taxon>
    </lineage>
</organism>
<dbReference type="Pfam" id="PF10604">
    <property type="entry name" value="Polyketide_cyc2"/>
    <property type="match status" value="1"/>
</dbReference>
<evidence type="ECO:0000313" key="1">
    <source>
        <dbReference type="EMBL" id="GAA1697619.1"/>
    </source>
</evidence>
<evidence type="ECO:0000313" key="2">
    <source>
        <dbReference type="Proteomes" id="UP001500618"/>
    </source>
</evidence>
<reference evidence="2" key="1">
    <citation type="journal article" date="2019" name="Int. J. Syst. Evol. Microbiol.">
        <title>The Global Catalogue of Microorganisms (GCM) 10K type strain sequencing project: providing services to taxonomists for standard genome sequencing and annotation.</title>
        <authorList>
            <consortium name="The Broad Institute Genomics Platform"/>
            <consortium name="The Broad Institute Genome Sequencing Center for Infectious Disease"/>
            <person name="Wu L."/>
            <person name="Ma J."/>
        </authorList>
    </citation>
    <scope>NUCLEOTIDE SEQUENCE [LARGE SCALE GENOMIC DNA]</scope>
    <source>
        <strain evidence="2">JCM 14718</strain>
    </source>
</reference>
<sequence>MPKVYASAIVPADADQVWRLAGDFNGLASWHPAIADSRLTAGDASSIGAVRELKTPDGGLIEEEQIARDERNRTYTYTFTQSPFPVRSYVSVFRVAPVTATNQAFVEWSAVYDAEAADEAAMNELFGNGVFGGGLAALVKRFSAA</sequence>
<gene>
    <name evidence="1" type="ORF">GCM10009765_53750</name>
</gene>
<protein>
    <submittedName>
        <fullName evidence="1">SRPBCC family protein</fullName>
    </submittedName>
</protein>
<dbReference type="RefSeq" id="WP_344313196.1">
    <property type="nucleotide sequence ID" value="NZ_BAAANY010000020.1"/>
</dbReference>
<dbReference type="Proteomes" id="UP001500618">
    <property type="component" value="Unassembled WGS sequence"/>
</dbReference>
<dbReference type="SUPFAM" id="SSF55961">
    <property type="entry name" value="Bet v1-like"/>
    <property type="match status" value="1"/>
</dbReference>
<accession>A0ABP4U5D7</accession>